<reference evidence="1 2" key="1">
    <citation type="journal article" date="2012" name="Nat. Biotechnol.">
        <title>Draft genome sequence of pigeonpea (Cajanus cajan), an orphan legume crop of resource-poor farmers.</title>
        <authorList>
            <person name="Varshney R.K."/>
            <person name="Chen W."/>
            <person name="Li Y."/>
            <person name="Bharti A.K."/>
            <person name="Saxena R.K."/>
            <person name="Schlueter J.A."/>
            <person name="Donoghue M.T."/>
            <person name="Azam S."/>
            <person name="Fan G."/>
            <person name="Whaley A.M."/>
            <person name="Farmer A.D."/>
            <person name="Sheridan J."/>
            <person name="Iwata A."/>
            <person name="Tuteja R."/>
            <person name="Penmetsa R.V."/>
            <person name="Wu W."/>
            <person name="Upadhyaya H.D."/>
            <person name="Yang S.P."/>
            <person name="Shah T."/>
            <person name="Saxena K.B."/>
            <person name="Michael T."/>
            <person name="McCombie W.R."/>
            <person name="Yang B."/>
            <person name="Zhang G."/>
            <person name="Yang H."/>
            <person name="Wang J."/>
            <person name="Spillane C."/>
            <person name="Cook D.R."/>
            <person name="May G.D."/>
            <person name="Xu X."/>
            <person name="Jackson S.A."/>
        </authorList>
    </citation>
    <scope>NUCLEOTIDE SEQUENCE [LARGE SCALE GENOMIC DNA]</scope>
    <source>
        <strain evidence="2">cv. Asha</strain>
    </source>
</reference>
<dbReference type="InterPro" id="IPR043502">
    <property type="entry name" value="DNA/RNA_pol_sf"/>
</dbReference>
<dbReference type="FunFam" id="3.30.70.270:FF:000020">
    <property type="entry name" value="Transposon Tf2-6 polyprotein-like Protein"/>
    <property type="match status" value="1"/>
</dbReference>
<evidence type="ECO:0000313" key="2">
    <source>
        <dbReference type="Proteomes" id="UP000075243"/>
    </source>
</evidence>
<protein>
    <submittedName>
        <fullName evidence="1">Retrotransposable element Tf2</fullName>
    </submittedName>
</protein>
<name>A0A151T536_CAJCA</name>
<dbReference type="PANTHER" id="PTHR37984:SF5">
    <property type="entry name" value="PROTEIN NYNRIN-LIKE"/>
    <property type="match status" value="1"/>
</dbReference>
<keyword evidence="2" id="KW-1185">Reference proteome</keyword>
<dbReference type="Gramene" id="C.cajan_16211.t">
    <property type="protein sequence ID" value="C.cajan_16211.t.cds1"/>
    <property type="gene ID" value="C.cajan_16211"/>
</dbReference>
<dbReference type="PANTHER" id="PTHR37984">
    <property type="entry name" value="PROTEIN CBG26694"/>
    <property type="match status" value="1"/>
</dbReference>
<organism evidence="1 2">
    <name type="scientific">Cajanus cajan</name>
    <name type="common">Pigeon pea</name>
    <name type="synonym">Cajanus indicus</name>
    <dbReference type="NCBI Taxonomy" id="3821"/>
    <lineage>
        <taxon>Eukaryota</taxon>
        <taxon>Viridiplantae</taxon>
        <taxon>Streptophyta</taxon>
        <taxon>Embryophyta</taxon>
        <taxon>Tracheophyta</taxon>
        <taxon>Spermatophyta</taxon>
        <taxon>Magnoliopsida</taxon>
        <taxon>eudicotyledons</taxon>
        <taxon>Gunneridae</taxon>
        <taxon>Pentapetalae</taxon>
        <taxon>rosids</taxon>
        <taxon>fabids</taxon>
        <taxon>Fabales</taxon>
        <taxon>Fabaceae</taxon>
        <taxon>Papilionoideae</taxon>
        <taxon>50 kb inversion clade</taxon>
        <taxon>NPAAA clade</taxon>
        <taxon>indigoferoid/millettioid clade</taxon>
        <taxon>Phaseoleae</taxon>
        <taxon>Cajanus</taxon>
    </lineage>
</organism>
<dbReference type="SUPFAM" id="SSF56672">
    <property type="entry name" value="DNA/RNA polymerases"/>
    <property type="match status" value="1"/>
</dbReference>
<evidence type="ECO:0000313" key="1">
    <source>
        <dbReference type="EMBL" id="KYP62162.1"/>
    </source>
</evidence>
<dbReference type="EMBL" id="CM003610">
    <property type="protein sequence ID" value="KYP62162.1"/>
    <property type="molecule type" value="Genomic_DNA"/>
</dbReference>
<dbReference type="InterPro" id="IPR043128">
    <property type="entry name" value="Rev_trsase/Diguanyl_cyclase"/>
</dbReference>
<gene>
    <name evidence="1" type="ORF">KK1_016687</name>
</gene>
<dbReference type="InterPro" id="IPR050951">
    <property type="entry name" value="Retrovirus_Pol_polyprotein"/>
</dbReference>
<proteinExistence type="predicted"/>
<dbReference type="Proteomes" id="UP000075243">
    <property type="component" value="Chromosome 8"/>
</dbReference>
<dbReference type="AlphaFoldDB" id="A0A151T536"/>
<sequence>MYDHHLPPKFEPKSENFLQLPQTKLTLKTGAEHITNLQKLFERLRKYKLRLNPAKCTFGVKLGKLLGFVVSEKWIEVDPDKVRAILEMPAPSTEKEVCGFLGRLNYIARFISQLTATCNPIFKLLRKSQPIVWNEDCQKAFEKIKQYLQEPPIVNFYKSSLPRSLSAKDVAYINFYKSSLPRSLSAKDVAYVNFYESSLPRSLSAKGVT</sequence>
<dbReference type="Gene3D" id="3.30.70.270">
    <property type="match status" value="2"/>
</dbReference>
<accession>A0A151T536</accession>